<sequence>MGHVLPVPVLSKKCFQVLGAIVQKSVGLVRFALVFTGLLIALAIFSVILETLTGFSVSGSVNQIGAVLGASSDAGRHFYKKYEIIPDSGFAWRAAFQMTLVELAISVAIAGVFVWFLLSQGELANGLGSLMVIVVPLLIFVFAISLVAKRYMFTSGARHAEKAHLRKQEQSSTVFE</sequence>
<gene>
    <name evidence="2" type="ORF">LAL4801_02195</name>
</gene>
<evidence type="ECO:0000313" key="3">
    <source>
        <dbReference type="Proteomes" id="UP000048926"/>
    </source>
</evidence>
<dbReference type="AlphaFoldDB" id="A0A0M6Y2F1"/>
<dbReference type="Proteomes" id="UP000048926">
    <property type="component" value="Unassembled WGS sequence"/>
</dbReference>
<reference evidence="3" key="1">
    <citation type="submission" date="2015-07" db="EMBL/GenBank/DDBJ databases">
        <authorList>
            <person name="Rodrigo-Torres Lidia"/>
            <person name="Arahal R.David."/>
        </authorList>
    </citation>
    <scope>NUCLEOTIDE SEQUENCE [LARGE SCALE GENOMIC DNA]</scope>
    <source>
        <strain evidence="3">CECT 4801</strain>
    </source>
</reference>
<name>A0A0M6Y2F1_9HYPH</name>
<feature type="transmembrane region" description="Helical" evidence="1">
    <location>
        <begin position="28"/>
        <end position="49"/>
    </location>
</feature>
<dbReference type="NCBIfam" id="NF038216">
    <property type="entry name" value="ABZJ_00895_fam"/>
    <property type="match status" value="1"/>
</dbReference>
<protein>
    <submittedName>
        <fullName evidence="2">Uncharacterized protein</fullName>
    </submittedName>
</protein>
<dbReference type="OrthoDB" id="7865074at2"/>
<evidence type="ECO:0000256" key="1">
    <source>
        <dbReference type="SAM" id="Phobius"/>
    </source>
</evidence>
<feature type="transmembrane region" description="Helical" evidence="1">
    <location>
        <begin position="130"/>
        <end position="148"/>
    </location>
</feature>
<dbReference type="RefSeq" id="WP_055655986.1">
    <property type="nucleotide sequence ID" value="NZ_CXST01000001.1"/>
</dbReference>
<dbReference type="InterPro" id="IPR047730">
    <property type="entry name" value="ABZJ_00895-like"/>
</dbReference>
<keyword evidence="1" id="KW-1133">Transmembrane helix</keyword>
<feature type="transmembrane region" description="Helical" evidence="1">
    <location>
        <begin position="100"/>
        <end position="118"/>
    </location>
</feature>
<keyword evidence="1" id="KW-0812">Transmembrane</keyword>
<keyword evidence="3" id="KW-1185">Reference proteome</keyword>
<dbReference type="EMBL" id="CXST01000001">
    <property type="protein sequence ID" value="CTQ43753.1"/>
    <property type="molecule type" value="Genomic_DNA"/>
</dbReference>
<keyword evidence="1" id="KW-0472">Membrane</keyword>
<organism evidence="2 3">
    <name type="scientific">Roseibium aggregatum</name>
    <dbReference type="NCBI Taxonomy" id="187304"/>
    <lineage>
        <taxon>Bacteria</taxon>
        <taxon>Pseudomonadati</taxon>
        <taxon>Pseudomonadota</taxon>
        <taxon>Alphaproteobacteria</taxon>
        <taxon>Hyphomicrobiales</taxon>
        <taxon>Stappiaceae</taxon>
        <taxon>Roseibium</taxon>
    </lineage>
</organism>
<accession>A0A0M6Y2F1</accession>
<proteinExistence type="predicted"/>
<evidence type="ECO:0000313" key="2">
    <source>
        <dbReference type="EMBL" id="CTQ43753.1"/>
    </source>
</evidence>